<dbReference type="SUPFAM" id="SSF56601">
    <property type="entry name" value="beta-lactamase/transpeptidase-like"/>
    <property type="match status" value="1"/>
</dbReference>
<reference evidence="6" key="2">
    <citation type="submission" date="2020-09" db="EMBL/GenBank/DDBJ databases">
        <authorList>
            <person name="Sun Q."/>
            <person name="Zhou Y."/>
        </authorList>
    </citation>
    <scope>NUCLEOTIDE SEQUENCE</scope>
    <source>
        <strain evidence="6">CGMCC 1.15360</strain>
    </source>
</reference>
<keyword evidence="7" id="KW-1185">Reference proteome</keyword>
<reference evidence="6" key="1">
    <citation type="journal article" date="2014" name="Int. J. Syst. Evol. Microbiol.">
        <title>Complete genome sequence of Corynebacterium casei LMG S-19264T (=DSM 44701T), isolated from a smear-ripened cheese.</title>
        <authorList>
            <consortium name="US DOE Joint Genome Institute (JGI-PGF)"/>
            <person name="Walter F."/>
            <person name="Albersmeier A."/>
            <person name="Kalinowski J."/>
            <person name="Ruckert C."/>
        </authorList>
    </citation>
    <scope>NUCLEOTIDE SEQUENCE</scope>
    <source>
        <strain evidence="6">CGMCC 1.15360</strain>
    </source>
</reference>
<dbReference type="PROSITE" id="PS51318">
    <property type="entry name" value="TAT"/>
    <property type="match status" value="1"/>
</dbReference>
<dbReference type="InterPro" id="IPR012338">
    <property type="entry name" value="Beta-lactam/transpept-like"/>
</dbReference>
<dbReference type="GO" id="GO:0008800">
    <property type="term" value="F:beta-lactamase activity"/>
    <property type="evidence" value="ECO:0007669"/>
    <property type="project" value="UniProtKB-EC"/>
</dbReference>
<protein>
    <recommendedName>
        <fullName evidence="3">beta-lactamase</fullName>
        <ecNumber evidence="3">3.5.2.6</ecNumber>
    </recommendedName>
    <alternativeName>
        <fullName evidence="4">Penicillinase</fullName>
    </alternativeName>
</protein>
<dbReference type="InterPro" id="IPR000871">
    <property type="entry name" value="Beta-lactam_class-A"/>
</dbReference>
<dbReference type="GO" id="GO:0030655">
    <property type="term" value="P:beta-lactam antibiotic catabolic process"/>
    <property type="evidence" value="ECO:0007669"/>
    <property type="project" value="InterPro"/>
</dbReference>
<sequence>MKARISRRDLGAVALGGLAAYATGCGPAVEAVPAASPDRGEQALAALRALDTQAGGTLGAFILDIANGENIVWQSSRRFCHCSSFKLSLAALMWREVDAGRLDPEEMLPYTRDDLMAVSPVTTRNLDESTGKGALPIRTLARAIQVTSDNAAANLLLRRLGGPKGLTAFWRSIGDDVSRLDAYEPELNRIPPGTTENSTTPEAMARTVARLTTGDVLESDSRETLRQWMADTVTGTRRLRAGVPDEWWVGDKTGTSLWPGFPSTYVDIGLMIPAGGTPLAVAAYYVTPETETEMNPESEAVLAQVGRIAADWSGS</sequence>
<dbReference type="EC" id="3.5.2.6" evidence="3"/>
<evidence type="ECO:0000256" key="3">
    <source>
        <dbReference type="ARBA" id="ARBA00012865"/>
    </source>
</evidence>
<gene>
    <name evidence="6" type="primary">bla</name>
    <name evidence="6" type="ORF">GCM10010990_05350</name>
</gene>
<dbReference type="GO" id="GO:0046677">
    <property type="term" value="P:response to antibiotic"/>
    <property type="evidence" value="ECO:0007669"/>
    <property type="project" value="InterPro"/>
</dbReference>
<dbReference type="AlphaFoldDB" id="A0A916YSL4"/>
<dbReference type="InterPro" id="IPR045155">
    <property type="entry name" value="Beta-lactam_cat"/>
</dbReference>
<evidence type="ECO:0000259" key="5">
    <source>
        <dbReference type="Pfam" id="PF13354"/>
    </source>
</evidence>
<dbReference type="InterPro" id="IPR006311">
    <property type="entry name" value="TAT_signal"/>
</dbReference>
<evidence type="ECO:0000256" key="2">
    <source>
        <dbReference type="ARBA" id="ARBA00009009"/>
    </source>
</evidence>
<evidence type="ECO:0000256" key="1">
    <source>
        <dbReference type="ARBA" id="ARBA00001526"/>
    </source>
</evidence>
<evidence type="ECO:0000256" key="4">
    <source>
        <dbReference type="ARBA" id="ARBA00030171"/>
    </source>
</evidence>
<dbReference type="RefSeq" id="WP_172808145.1">
    <property type="nucleotide sequence ID" value="NZ_BMIP01000001.1"/>
</dbReference>
<dbReference type="PANTHER" id="PTHR35333:SF3">
    <property type="entry name" value="BETA-LACTAMASE-TYPE TRANSPEPTIDASE FOLD CONTAINING PROTEIN"/>
    <property type="match status" value="1"/>
</dbReference>
<feature type="domain" description="Beta-lactamase class A catalytic" evidence="5">
    <location>
        <begin position="60"/>
        <end position="284"/>
    </location>
</feature>
<organism evidence="6 7">
    <name type="scientific">Croceicoccus mobilis</name>
    <dbReference type="NCBI Taxonomy" id="1703339"/>
    <lineage>
        <taxon>Bacteria</taxon>
        <taxon>Pseudomonadati</taxon>
        <taxon>Pseudomonadota</taxon>
        <taxon>Alphaproteobacteria</taxon>
        <taxon>Sphingomonadales</taxon>
        <taxon>Erythrobacteraceae</taxon>
        <taxon>Croceicoccus</taxon>
    </lineage>
</organism>
<evidence type="ECO:0000313" key="7">
    <source>
        <dbReference type="Proteomes" id="UP000612349"/>
    </source>
</evidence>
<dbReference type="EMBL" id="BMIP01000001">
    <property type="protein sequence ID" value="GGD58991.1"/>
    <property type="molecule type" value="Genomic_DNA"/>
</dbReference>
<dbReference type="PRINTS" id="PR00118">
    <property type="entry name" value="BLACTAMASEA"/>
</dbReference>
<dbReference type="Pfam" id="PF13354">
    <property type="entry name" value="Beta-lactamase2"/>
    <property type="match status" value="1"/>
</dbReference>
<proteinExistence type="inferred from homology"/>
<evidence type="ECO:0000313" key="6">
    <source>
        <dbReference type="EMBL" id="GGD58991.1"/>
    </source>
</evidence>
<comment type="catalytic activity">
    <reaction evidence="1">
        <text>a beta-lactam + H2O = a substituted beta-amino acid</text>
        <dbReference type="Rhea" id="RHEA:20401"/>
        <dbReference type="ChEBI" id="CHEBI:15377"/>
        <dbReference type="ChEBI" id="CHEBI:35627"/>
        <dbReference type="ChEBI" id="CHEBI:140347"/>
        <dbReference type="EC" id="3.5.2.6"/>
    </reaction>
</comment>
<dbReference type="Proteomes" id="UP000612349">
    <property type="component" value="Unassembled WGS sequence"/>
</dbReference>
<dbReference type="Gene3D" id="3.40.710.10">
    <property type="entry name" value="DD-peptidase/beta-lactamase superfamily"/>
    <property type="match status" value="1"/>
</dbReference>
<dbReference type="PANTHER" id="PTHR35333">
    <property type="entry name" value="BETA-LACTAMASE"/>
    <property type="match status" value="1"/>
</dbReference>
<comment type="caution">
    <text evidence="6">The sequence shown here is derived from an EMBL/GenBank/DDBJ whole genome shotgun (WGS) entry which is preliminary data.</text>
</comment>
<comment type="similarity">
    <text evidence="2">Belongs to the class-A beta-lactamase family.</text>
</comment>
<name>A0A916YSL4_9SPHN</name>
<accession>A0A916YSL4</accession>
<dbReference type="NCBIfam" id="NF033103">
    <property type="entry name" value="bla_class_A"/>
    <property type="match status" value="1"/>
</dbReference>